<evidence type="ECO:0000313" key="13">
    <source>
        <dbReference type="Proteomes" id="UP000053105"/>
    </source>
</evidence>
<evidence type="ECO:0000256" key="8">
    <source>
        <dbReference type="ARBA" id="ARBA00023170"/>
    </source>
</evidence>
<evidence type="ECO:0000256" key="2">
    <source>
        <dbReference type="ARBA" id="ARBA00022475"/>
    </source>
</evidence>
<evidence type="ECO:0000256" key="5">
    <source>
        <dbReference type="ARBA" id="ARBA00022725"/>
    </source>
</evidence>
<keyword evidence="2" id="KW-1003">Cell membrane</keyword>
<dbReference type="Proteomes" id="UP000053105">
    <property type="component" value="Unassembled WGS sequence"/>
</dbReference>
<keyword evidence="7 10" id="KW-0472">Membrane</keyword>
<feature type="transmembrane region" description="Helical" evidence="10">
    <location>
        <begin position="604"/>
        <end position="621"/>
    </location>
</feature>
<organism evidence="12 13">
    <name type="scientific">Melipona quadrifasciata</name>
    <dbReference type="NCBI Taxonomy" id="166423"/>
    <lineage>
        <taxon>Eukaryota</taxon>
        <taxon>Metazoa</taxon>
        <taxon>Ecdysozoa</taxon>
        <taxon>Arthropoda</taxon>
        <taxon>Hexapoda</taxon>
        <taxon>Insecta</taxon>
        <taxon>Pterygota</taxon>
        <taxon>Neoptera</taxon>
        <taxon>Endopterygota</taxon>
        <taxon>Hymenoptera</taxon>
        <taxon>Apocrita</taxon>
        <taxon>Aculeata</taxon>
        <taxon>Apoidea</taxon>
        <taxon>Anthophila</taxon>
        <taxon>Apidae</taxon>
        <taxon>Melipona</taxon>
    </lineage>
</organism>
<feature type="transmembrane region" description="Helical" evidence="10">
    <location>
        <begin position="510"/>
        <end position="529"/>
    </location>
</feature>
<keyword evidence="9" id="KW-0807">Transducer</keyword>
<gene>
    <name evidence="12" type="ORF">WN51_04349</name>
</gene>
<dbReference type="STRING" id="166423.A0A0N0BCQ8"/>
<sequence>MLLVYGSTLFQFVDLIFVVETQDEFCDNVYMTLAFFISCLKMYSVLSNRENIVAMTNMLESAPFQPETKEEIEIREKCDKQASSNAFYYALLVELTATIISVLTLPISGLHKDESHKLLFRMWLPINYTSTARYSFIYAQQMLSLAFSALLHVACDCLVWALLMFTCNQIEIFGHRLKHIKRDQNETTRLCIRYHNLIYRYDKPIVFQIYFTQIHRLSTNAMKEESKQQIRLVHDSRFATMVNKEFESVIFVQFATSTLTICINLYILTSANISFERILQLTMYGSCMLTQIYIFCWYGNEVKLKVLLSVTNKGYYCALQSLDISNMIFELDWPPLEKTTKHDLLIIMMRASSPIEVTSAHVVTMNLQSFVVCGMTKILPSNNNGNRHVCLHFQIELQSLHDCVGRLPGVALDGRIFRIQTREIEVPRLDTLRSLIAAPPSSQLYPSIPSHDIQHELKRRLRLFLQRFATMVNDNFKTITSMQFLISTGVMCFSLYRLSLMKINLKFLETVSYTLCLLMQIFYYCWYGNEVKLKSLEIPNVVLESNLWSLNENSKKILLLITRRALEPIEFTGYHIISMNLESFVMILDIVINVENQDQFSDNFYITLVVFVSGCKLSIMLKHRRSILSLIDSLENEPFSTTNDDEMEIRSKFNKMNESIAIGYTILVEVAAISIFVRSFFTDFKKKKLTFRAWLPYDYSELLPYAFSYAYEVTTSMLCSCQNVACDTLFAGLLIQIYSQFEILEKRLRNIQKDENRSAKQCVKHYQKIYKFSRTVNEKFKIILFLQFCTIAFTLCFNLYRLTNITMVSKFLEASLFLIRIIAQILYYCWFSNEVKLKSLQVPDMIFNSNWVSWDEKTKRILLLVMTRTTRPIEFTSGYLVTLNLESFVALAIDDNAKRSTTKIRARWGSIHHSLNNRDGFEIRRDDPLHDLLVDADILLLLVQQRGQAQGSLHYDEKCSYTLRESQILYVKVTRRFFKQSMELPDMIFRSDWTSLNINVKKAFLMLMRRAMKPIEFTNCAFRCKNDTKLQRISMWSENRAMHVLRWTFRLFVASGYFPPPTLKSPMKRLLYNLYTVFVTLYIWSLSFTMVMDIFYNVETQEDLSDNLGLTVTVLITSCKYMSLILKRSTIVNILDLLKNKPFLPENTREMEIYARYDNLTEKIAMFYTIQNASCLVGLVGITMVTSFRLKKLTFRAWTPYDITSSWLWFYLTFVYQFVGSVAISVGISIFDTLFTGLLLQICCQFDILVSRLHNIQGTEIVSLKHCVWHHNTIFRFVELVNNLFSKMMGVQFMISTVAICFNIYQVTESNAKSQSLDVSNRIYDSNWTDLDNDAKKMLVVIMARSLTPVEIISAYVLPVNLESFKGRGDMHEPLCISGTNSILSSSIDLVFCLPSASWYSINAES</sequence>
<dbReference type="InterPro" id="IPR004117">
    <property type="entry name" value="7tm6_olfct_rcpt"/>
</dbReference>
<keyword evidence="6 10" id="KW-1133">Transmembrane helix</keyword>
<feature type="transmembrane region" description="Helical" evidence="10">
    <location>
        <begin position="281"/>
        <end position="300"/>
    </location>
</feature>
<feature type="transmembrane region" description="Helical" evidence="10">
    <location>
        <begin position="143"/>
        <end position="163"/>
    </location>
</feature>
<dbReference type="EMBL" id="KQ435896">
    <property type="protein sequence ID" value="KOX69312.1"/>
    <property type="molecule type" value="Genomic_DNA"/>
</dbReference>
<protein>
    <submittedName>
        <fullName evidence="12">Putative odorant receptor 94b</fullName>
    </submittedName>
</protein>
<feature type="transmembrane region" description="Helical" evidence="10">
    <location>
        <begin position="1074"/>
        <end position="1096"/>
    </location>
</feature>
<feature type="transmembrane region" description="Helical" evidence="10">
    <location>
        <begin position="660"/>
        <end position="681"/>
    </location>
</feature>
<evidence type="ECO:0000256" key="7">
    <source>
        <dbReference type="ARBA" id="ARBA00023136"/>
    </source>
</evidence>
<proteinExistence type="predicted"/>
<keyword evidence="13" id="KW-1185">Reference proteome</keyword>
<feature type="signal peptide" evidence="11">
    <location>
        <begin position="1"/>
        <end position="21"/>
    </location>
</feature>
<evidence type="ECO:0000256" key="1">
    <source>
        <dbReference type="ARBA" id="ARBA00004651"/>
    </source>
</evidence>
<evidence type="ECO:0000256" key="4">
    <source>
        <dbReference type="ARBA" id="ARBA00022692"/>
    </source>
</evidence>
<evidence type="ECO:0000313" key="12">
    <source>
        <dbReference type="EMBL" id="KOX69312.1"/>
    </source>
</evidence>
<evidence type="ECO:0000256" key="9">
    <source>
        <dbReference type="ARBA" id="ARBA00023224"/>
    </source>
</evidence>
<dbReference type="PANTHER" id="PTHR21137:SF35">
    <property type="entry name" value="ODORANT RECEPTOR 19A-RELATED"/>
    <property type="match status" value="1"/>
</dbReference>
<evidence type="ECO:0000256" key="10">
    <source>
        <dbReference type="SAM" id="Phobius"/>
    </source>
</evidence>
<feature type="transmembrane region" description="Helical" evidence="10">
    <location>
        <begin position="250"/>
        <end position="269"/>
    </location>
</feature>
<dbReference type="GO" id="GO:0005549">
    <property type="term" value="F:odorant binding"/>
    <property type="evidence" value="ECO:0007669"/>
    <property type="project" value="InterPro"/>
</dbReference>
<comment type="subcellular location">
    <subcellularLocation>
        <location evidence="1">Cell membrane</location>
        <topology evidence="1">Multi-pass membrane protein</topology>
    </subcellularLocation>
</comment>
<keyword evidence="11" id="KW-0732">Signal</keyword>
<keyword evidence="5" id="KW-0552">Olfaction</keyword>
<dbReference type="GO" id="GO:0007165">
    <property type="term" value="P:signal transduction"/>
    <property type="evidence" value="ECO:0007669"/>
    <property type="project" value="UniProtKB-KW"/>
</dbReference>
<feature type="transmembrane region" description="Helical" evidence="10">
    <location>
        <begin position="1165"/>
        <end position="1188"/>
    </location>
</feature>
<feature type="chain" id="PRO_5005844757" evidence="11">
    <location>
        <begin position="22"/>
        <end position="1406"/>
    </location>
</feature>
<keyword evidence="3" id="KW-0716">Sensory transduction</keyword>
<feature type="transmembrane region" description="Helical" evidence="10">
    <location>
        <begin position="86"/>
        <end position="107"/>
    </location>
</feature>
<keyword evidence="4 10" id="KW-0812">Transmembrane</keyword>
<feature type="transmembrane region" description="Helical" evidence="10">
    <location>
        <begin position="782"/>
        <end position="800"/>
    </location>
</feature>
<name>A0A0N0BCQ8_9HYME</name>
<evidence type="ECO:0000256" key="11">
    <source>
        <dbReference type="SAM" id="SignalP"/>
    </source>
</evidence>
<reference evidence="12 13" key="1">
    <citation type="submission" date="2015-07" db="EMBL/GenBank/DDBJ databases">
        <title>The genome of Melipona quadrifasciata.</title>
        <authorList>
            <person name="Pan H."/>
            <person name="Kapheim K."/>
        </authorList>
    </citation>
    <scope>NUCLEOTIDE SEQUENCE [LARGE SCALE GENOMIC DNA]</scope>
    <source>
        <strain evidence="12">0111107301</strain>
        <tissue evidence="12">Whole body</tissue>
    </source>
</reference>
<feature type="transmembrane region" description="Helical" evidence="10">
    <location>
        <begin position="1208"/>
        <end position="1231"/>
    </location>
</feature>
<feature type="transmembrane region" description="Helical" evidence="10">
    <location>
        <begin position="812"/>
        <end position="831"/>
    </location>
</feature>
<evidence type="ECO:0000256" key="3">
    <source>
        <dbReference type="ARBA" id="ARBA00022606"/>
    </source>
</evidence>
<dbReference type="GO" id="GO:0005886">
    <property type="term" value="C:plasma membrane"/>
    <property type="evidence" value="ECO:0007669"/>
    <property type="project" value="UniProtKB-SubCell"/>
</dbReference>
<dbReference type="GO" id="GO:0004984">
    <property type="term" value="F:olfactory receptor activity"/>
    <property type="evidence" value="ECO:0007669"/>
    <property type="project" value="InterPro"/>
</dbReference>
<keyword evidence="8 12" id="KW-0675">Receptor</keyword>
<dbReference type="OrthoDB" id="6597368at2759"/>
<feature type="transmembrane region" description="Helical" evidence="10">
    <location>
        <begin position="481"/>
        <end position="498"/>
    </location>
</feature>
<accession>A0A0N0BCQ8</accession>
<evidence type="ECO:0000256" key="6">
    <source>
        <dbReference type="ARBA" id="ARBA00022989"/>
    </source>
</evidence>
<dbReference type="PANTHER" id="PTHR21137">
    <property type="entry name" value="ODORANT RECEPTOR"/>
    <property type="match status" value="1"/>
</dbReference>
<dbReference type="Pfam" id="PF02949">
    <property type="entry name" value="7tm_6"/>
    <property type="match status" value="5"/>
</dbReference>